<protein>
    <submittedName>
        <fullName evidence="2">Uncharacterized protein</fullName>
    </submittedName>
</protein>
<comment type="caution">
    <text evidence="2">The sequence shown here is derived from an EMBL/GenBank/DDBJ whole genome shotgun (WGS) entry which is preliminary data.</text>
</comment>
<name>A0ABQ6JBJ8_9ACTN</name>
<sequence length="70" mass="6668">MVGESGVSSTCAAGASSSGSGSGTTVVTASTLAAYPPGERTYVSSPTGDVARNSSDAEPPIAPDTACTIT</sequence>
<evidence type="ECO:0000313" key="2">
    <source>
        <dbReference type="EMBL" id="GMA85538.1"/>
    </source>
</evidence>
<feature type="region of interest" description="Disordered" evidence="1">
    <location>
        <begin position="1"/>
        <end position="70"/>
    </location>
</feature>
<dbReference type="EMBL" id="BSUZ01000001">
    <property type="protein sequence ID" value="GMA85538.1"/>
    <property type="molecule type" value="Genomic_DNA"/>
</dbReference>
<organism evidence="2 3">
    <name type="scientific">Angustibacter aerolatus</name>
    <dbReference type="NCBI Taxonomy" id="1162965"/>
    <lineage>
        <taxon>Bacteria</taxon>
        <taxon>Bacillati</taxon>
        <taxon>Actinomycetota</taxon>
        <taxon>Actinomycetes</taxon>
        <taxon>Kineosporiales</taxon>
        <taxon>Kineosporiaceae</taxon>
    </lineage>
</organism>
<gene>
    <name evidence="2" type="ORF">GCM10025868_07880</name>
</gene>
<evidence type="ECO:0000313" key="3">
    <source>
        <dbReference type="Proteomes" id="UP001157017"/>
    </source>
</evidence>
<accession>A0ABQ6JBJ8</accession>
<evidence type="ECO:0000256" key="1">
    <source>
        <dbReference type="SAM" id="MobiDB-lite"/>
    </source>
</evidence>
<keyword evidence="3" id="KW-1185">Reference proteome</keyword>
<reference evidence="3" key="1">
    <citation type="journal article" date="2019" name="Int. J. Syst. Evol. Microbiol.">
        <title>The Global Catalogue of Microorganisms (GCM) 10K type strain sequencing project: providing services to taxonomists for standard genome sequencing and annotation.</title>
        <authorList>
            <consortium name="The Broad Institute Genomics Platform"/>
            <consortium name="The Broad Institute Genome Sequencing Center for Infectious Disease"/>
            <person name="Wu L."/>
            <person name="Ma J."/>
        </authorList>
    </citation>
    <scope>NUCLEOTIDE SEQUENCE [LARGE SCALE GENOMIC DNA]</scope>
    <source>
        <strain evidence="3">NBRC 108730</strain>
    </source>
</reference>
<dbReference type="Proteomes" id="UP001157017">
    <property type="component" value="Unassembled WGS sequence"/>
</dbReference>
<feature type="compositionally biased region" description="Low complexity" evidence="1">
    <location>
        <begin position="1"/>
        <end position="34"/>
    </location>
</feature>
<proteinExistence type="predicted"/>
<feature type="compositionally biased region" description="Polar residues" evidence="1">
    <location>
        <begin position="42"/>
        <end position="56"/>
    </location>
</feature>